<organism evidence="1 2">
    <name type="scientific">Emticicia aquatilis</name>
    <dbReference type="NCBI Taxonomy" id="1537369"/>
    <lineage>
        <taxon>Bacteria</taxon>
        <taxon>Pseudomonadati</taxon>
        <taxon>Bacteroidota</taxon>
        <taxon>Cytophagia</taxon>
        <taxon>Cytophagales</taxon>
        <taxon>Leadbetterellaceae</taxon>
        <taxon>Emticicia</taxon>
    </lineage>
</organism>
<gene>
    <name evidence="1" type="ORF">GCM10011514_18950</name>
</gene>
<reference evidence="1" key="1">
    <citation type="journal article" date="2014" name="Int. J. Syst. Evol. Microbiol.">
        <title>Complete genome sequence of Corynebacterium casei LMG S-19264T (=DSM 44701T), isolated from a smear-ripened cheese.</title>
        <authorList>
            <consortium name="US DOE Joint Genome Institute (JGI-PGF)"/>
            <person name="Walter F."/>
            <person name="Albersmeier A."/>
            <person name="Kalinowski J."/>
            <person name="Ruckert C."/>
        </authorList>
    </citation>
    <scope>NUCLEOTIDE SEQUENCE</scope>
    <source>
        <strain evidence="1">CGMCC 1.15958</strain>
    </source>
</reference>
<dbReference type="Proteomes" id="UP000609064">
    <property type="component" value="Unassembled WGS sequence"/>
</dbReference>
<evidence type="ECO:0000313" key="2">
    <source>
        <dbReference type="Proteomes" id="UP000609064"/>
    </source>
</evidence>
<sequence length="61" mass="6738">MTSTLKFKNKPMKRTILSLMFAFIGLRSIAQVQALPYSIGIGQNTLSSIPLHIFNSGEVAR</sequence>
<evidence type="ECO:0000313" key="1">
    <source>
        <dbReference type="EMBL" id="GGD54979.1"/>
    </source>
</evidence>
<keyword evidence="2" id="KW-1185">Reference proteome</keyword>
<accession>A0A917DN64</accession>
<reference evidence="1" key="2">
    <citation type="submission" date="2020-09" db="EMBL/GenBank/DDBJ databases">
        <authorList>
            <person name="Sun Q."/>
            <person name="Zhou Y."/>
        </authorList>
    </citation>
    <scope>NUCLEOTIDE SEQUENCE</scope>
    <source>
        <strain evidence="1">CGMCC 1.15958</strain>
    </source>
</reference>
<proteinExistence type="predicted"/>
<dbReference type="EMBL" id="BMKK01000003">
    <property type="protein sequence ID" value="GGD54979.1"/>
    <property type="molecule type" value="Genomic_DNA"/>
</dbReference>
<name>A0A917DN64_9BACT</name>
<comment type="caution">
    <text evidence="1">The sequence shown here is derived from an EMBL/GenBank/DDBJ whole genome shotgun (WGS) entry which is preliminary data.</text>
</comment>
<dbReference type="AlphaFoldDB" id="A0A917DN64"/>
<protein>
    <submittedName>
        <fullName evidence="1">Uncharacterized protein</fullName>
    </submittedName>
</protein>